<feature type="region of interest" description="Disordered" evidence="1">
    <location>
        <begin position="61"/>
        <end position="87"/>
    </location>
</feature>
<protein>
    <submittedName>
        <fullName evidence="2">Uncharacterized protein</fullName>
    </submittedName>
</protein>
<dbReference type="EMBL" id="JAIQCJ010002233">
    <property type="protein sequence ID" value="KAJ8778921.1"/>
    <property type="molecule type" value="Genomic_DNA"/>
</dbReference>
<evidence type="ECO:0000256" key="1">
    <source>
        <dbReference type="SAM" id="MobiDB-lite"/>
    </source>
</evidence>
<feature type="region of interest" description="Disordered" evidence="1">
    <location>
        <begin position="146"/>
        <end position="226"/>
    </location>
</feature>
<proteinExistence type="predicted"/>
<keyword evidence="3" id="KW-1185">Reference proteome</keyword>
<feature type="compositionally biased region" description="Low complexity" evidence="1">
    <location>
        <begin position="213"/>
        <end position="226"/>
    </location>
</feature>
<dbReference type="Proteomes" id="UP001159641">
    <property type="component" value="Unassembled WGS sequence"/>
</dbReference>
<comment type="caution">
    <text evidence="2">The sequence shown here is derived from an EMBL/GenBank/DDBJ whole genome shotgun (WGS) entry which is preliminary data.</text>
</comment>
<name>A0AB34GH14_ESCRO</name>
<dbReference type="AlphaFoldDB" id="A0AB34GH14"/>
<feature type="compositionally biased region" description="Polar residues" evidence="1">
    <location>
        <begin position="196"/>
        <end position="212"/>
    </location>
</feature>
<gene>
    <name evidence="2" type="ORF">J1605_013155</name>
</gene>
<sequence>MPLSCPRYPNSWTVLLAVSGQRQAASGWDRGLELFQEEVSSWDTQLSAVYLLKQIKKGKRKRTPLAAPLQDPQADAFSSPHRQSQPPKFDAHAQVLQLLRPHVFFPVNPRLRLPRVPASSRPDCPFCCRPGLPSVMACNLPPPSFRPPLPKSGPSTHPAIDRASPQKPRAGDAPRSLRLPAGEGTLAMTRERHSPHTLNPTSAHSGNPSCTPAVSASDTASAETES</sequence>
<organism evidence="2 3">
    <name type="scientific">Eschrichtius robustus</name>
    <name type="common">California gray whale</name>
    <name type="synonym">Eschrichtius gibbosus</name>
    <dbReference type="NCBI Taxonomy" id="9764"/>
    <lineage>
        <taxon>Eukaryota</taxon>
        <taxon>Metazoa</taxon>
        <taxon>Chordata</taxon>
        <taxon>Craniata</taxon>
        <taxon>Vertebrata</taxon>
        <taxon>Euteleostomi</taxon>
        <taxon>Mammalia</taxon>
        <taxon>Eutheria</taxon>
        <taxon>Laurasiatheria</taxon>
        <taxon>Artiodactyla</taxon>
        <taxon>Whippomorpha</taxon>
        <taxon>Cetacea</taxon>
        <taxon>Mysticeti</taxon>
        <taxon>Eschrichtiidae</taxon>
        <taxon>Eschrichtius</taxon>
    </lineage>
</organism>
<evidence type="ECO:0000313" key="2">
    <source>
        <dbReference type="EMBL" id="KAJ8778921.1"/>
    </source>
</evidence>
<reference evidence="2 3" key="1">
    <citation type="submission" date="2022-11" db="EMBL/GenBank/DDBJ databases">
        <title>Whole genome sequence of Eschrichtius robustus ER-17-0199.</title>
        <authorList>
            <person name="Bruniche-Olsen A."/>
            <person name="Black A.N."/>
            <person name="Fields C.J."/>
            <person name="Walden K."/>
            <person name="Dewoody J.A."/>
        </authorList>
    </citation>
    <scope>NUCLEOTIDE SEQUENCE [LARGE SCALE GENOMIC DNA]</scope>
    <source>
        <strain evidence="2">ER-17-0199</strain>
        <tissue evidence="2">Blubber</tissue>
    </source>
</reference>
<accession>A0AB34GH14</accession>
<evidence type="ECO:0000313" key="3">
    <source>
        <dbReference type="Proteomes" id="UP001159641"/>
    </source>
</evidence>